<dbReference type="Proteomes" id="UP001050975">
    <property type="component" value="Unassembled WGS sequence"/>
</dbReference>
<protein>
    <submittedName>
        <fullName evidence="1">Uncharacterized protein</fullName>
    </submittedName>
</protein>
<reference evidence="1" key="1">
    <citation type="submission" date="2019-10" db="EMBL/GenBank/DDBJ databases">
        <title>Draft genome sequece of Microseira wollei NIES-4236.</title>
        <authorList>
            <person name="Yamaguchi H."/>
            <person name="Suzuki S."/>
            <person name="Kawachi M."/>
        </authorList>
    </citation>
    <scope>NUCLEOTIDE SEQUENCE</scope>
    <source>
        <strain evidence="1">NIES-4236</strain>
    </source>
</reference>
<sequence length="89" mass="10356">MPPFRTRVRRSKPGFCEKSWRKELEIDAETKVMARSWVSPVWHRLKLTLPTPKGFVVTHIFSGVRLTLSPSTHPEIEIPQRVALVYVMD</sequence>
<comment type="caution">
    <text evidence="1">The sequence shown here is derived from an EMBL/GenBank/DDBJ whole genome shotgun (WGS) entry which is preliminary data.</text>
</comment>
<accession>A0AAV3XCN0</accession>
<dbReference type="AlphaFoldDB" id="A0AAV3XCN0"/>
<gene>
    <name evidence="1" type="ORF">MiSe_54630</name>
</gene>
<evidence type="ECO:0000313" key="1">
    <source>
        <dbReference type="EMBL" id="GET40652.1"/>
    </source>
</evidence>
<name>A0AAV3XCN0_9CYAN</name>
<proteinExistence type="predicted"/>
<dbReference type="EMBL" id="BLAY01000096">
    <property type="protein sequence ID" value="GET40652.1"/>
    <property type="molecule type" value="Genomic_DNA"/>
</dbReference>
<evidence type="ECO:0000313" key="2">
    <source>
        <dbReference type="Proteomes" id="UP001050975"/>
    </source>
</evidence>
<keyword evidence="2" id="KW-1185">Reference proteome</keyword>
<organism evidence="1 2">
    <name type="scientific">Microseira wollei NIES-4236</name>
    <dbReference type="NCBI Taxonomy" id="2530354"/>
    <lineage>
        <taxon>Bacteria</taxon>
        <taxon>Bacillati</taxon>
        <taxon>Cyanobacteriota</taxon>
        <taxon>Cyanophyceae</taxon>
        <taxon>Oscillatoriophycideae</taxon>
        <taxon>Aerosakkonematales</taxon>
        <taxon>Aerosakkonemataceae</taxon>
        <taxon>Microseira</taxon>
    </lineage>
</organism>